<keyword evidence="3" id="KW-1185">Reference proteome</keyword>
<sequence>MKKLIAILGASILLYANSLFANVYETTVSKKISTSFTDAFAGAKDVKWYTDDNKTFTAKFTLNNNKVTAFYREDGSLMATSRYLSGEQLPLNVLSRLNRKYSDCSIYSVVEYTADEHTVYYLTLENKDSWIIVKADEDGTLRTNKKMKKA</sequence>
<reference evidence="3" key="1">
    <citation type="submission" date="2016-10" db="EMBL/GenBank/DDBJ databases">
        <authorList>
            <person name="Varghese N."/>
            <person name="Submissions S."/>
        </authorList>
    </citation>
    <scope>NUCLEOTIDE SEQUENCE [LARGE SCALE GENOMIC DNA]</scope>
    <source>
        <strain evidence="3">DSM 23920</strain>
    </source>
</reference>
<dbReference type="Gene3D" id="3.10.450.360">
    <property type="match status" value="1"/>
</dbReference>
<evidence type="ECO:0000256" key="1">
    <source>
        <dbReference type="SAM" id="SignalP"/>
    </source>
</evidence>
<name>A0A1H4FB33_9BACT</name>
<protein>
    <recommendedName>
        <fullName evidence="4">Beta-lactamase-inhibitor-like PepSY-like domain-containing protein</fullName>
    </recommendedName>
</protein>
<keyword evidence="1" id="KW-0732">Signal</keyword>
<evidence type="ECO:0008006" key="4">
    <source>
        <dbReference type="Google" id="ProtNLM"/>
    </source>
</evidence>
<dbReference type="EMBL" id="FNRL01000023">
    <property type="protein sequence ID" value="SEA94177.1"/>
    <property type="molecule type" value="Genomic_DNA"/>
</dbReference>
<feature type="signal peptide" evidence="1">
    <location>
        <begin position="1"/>
        <end position="21"/>
    </location>
</feature>
<dbReference type="STRING" id="408074.SAMN05660909_04272"/>
<dbReference type="AlphaFoldDB" id="A0A1H4FB33"/>
<dbReference type="OrthoDB" id="670761at2"/>
<dbReference type="Proteomes" id="UP000199656">
    <property type="component" value="Unassembled WGS sequence"/>
</dbReference>
<organism evidence="2 3">
    <name type="scientific">Chitinophaga terrae</name>
    <name type="common">ex Kim and Jung 2007</name>
    <dbReference type="NCBI Taxonomy" id="408074"/>
    <lineage>
        <taxon>Bacteria</taxon>
        <taxon>Pseudomonadati</taxon>
        <taxon>Bacteroidota</taxon>
        <taxon>Chitinophagia</taxon>
        <taxon>Chitinophagales</taxon>
        <taxon>Chitinophagaceae</taxon>
        <taxon>Chitinophaga</taxon>
    </lineage>
</organism>
<dbReference type="SUPFAM" id="SSF160574">
    <property type="entry name" value="BT0923-like"/>
    <property type="match status" value="1"/>
</dbReference>
<evidence type="ECO:0000313" key="2">
    <source>
        <dbReference type="EMBL" id="SEA94177.1"/>
    </source>
</evidence>
<feature type="chain" id="PRO_5011462186" description="Beta-lactamase-inhibitor-like PepSY-like domain-containing protein" evidence="1">
    <location>
        <begin position="22"/>
        <end position="150"/>
    </location>
</feature>
<evidence type="ECO:0000313" key="3">
    <source>
        <dbReference type="Proteomes" id="UP000199656"/>
    </source>
</evidence>
<gene>
    <name evidence="2" type="ORF">SAMN05660909_04272</name>
</gene>
<accession>A0A1H4FB33</accession>
<dbReference type="RefSeq" id="WP_089764010.1">
    <property type="nucleotide sequence ID" value="NZ_BKAT01000042.1"/>
</dbReference>
<proteinExistence type="predicted"/>